<feature type="region of interest" description="Disordered" evidence="1">
    <location>
        <begin position="1"/>
        <end position="68"/>
    </location>
</feature>
<feature type="compositionally biased region" description="Basic and acidic residues" evidence="1">
    <location>
        <begin position="11"/>
        <end position="34"/>
    </location>
</feature>
<dbReference type="AlphaFoldDB" id="A0A3P8X100"/>
<evidence type="ECO:0000313" key="3">
    <source>
        <dbReference type="Proteomes" id="UP000265120"/>
    </source>
</evidence>
<reference evidence="2" key="3">
    <citation type="submission" date="2025-09" db="UniProtKB">
        <authorList>
            <consortium name="Ensembl"/>
        </authorList>
    </citation>
    <scope>IDENTIFICATION</scope>
</reference>
<feature type="compositionally biased region" description="Basic and acidic residues" evidence="1">
    <location>
        <begin position="111"/>
        <end position="128"/>
    </location>
</feature>
<sequence>MSVAAAGVTVEHAEAEQVHQKPHGSDRGHQHWRIDLPGFGEALDRLQNDGEAERGEEDSVHQSPHHFRPYPAECIFVGRPGFLGETNRDQSHDQGNNIRQHMEGCLLQGDKTGEEGRDKGQSDKRVNVKEKHLRTCFDV</sequence>
<reference evidence="2" key="2">
    <citation type="submission" date="2025-08" db="UniProtKB">
        <authorList>
            <consortium name="Ensembl"/>
        </authorList>
    </citation>
    <scope>IDENTIFICATION</scope>
</reference>
<accession>A0A3P8X100</accession>
<dbReference type="GeneTree" id="ENSGT00950000183246"/>
<dbReference type="Ensembl" id="ENSCSET00000032933.1">
    <property type="protein sequence ID" value="ENSCSEP00000032512.1"/>
    <property type="gene ID" value="ENSCSEG00000020872.1"/>
</dbReference>
<feature type="region of interest" description="Disordered" evidence="1">
    <location>
        <begin position="109"/>
        <end position="128"/>
    </location>
</feature>
<dbReference type="Proteomes" id="UP000265120">
    <property type="component" value="Chromosome 7"/>
</dbReference>
<protein>
    <submittedName>
        <fullName evidence="2">Uncharacterized protein</fullName>
    </submittedName>
</protein>
<evidence type="ECO:0000313" key="2">
    <source>
        <dbReference type="Ensembl" id="ENSCSEP00000032512.1"/>
    </source>
</evidence>
<feature type="compositionally biased region" description="Basic and acidic residues" evidence="1">
    <location>
        <begin position="42"/>
        <end position="60"/>
    </location>
</feature>
<reference evidence="2 3" key="1">
    <citation type="journal article" date="2014" name="Nat. Genet.">
        <title>Whole-genome sequence of a flatfish provides insights into ZW sex chromosome evolution and adaptation to a benthic lifestyle.</title>
        <authorList>
            <person name="Chen S."/>
            <person name="Zhang G."/>
            <person name="Shao C."/>
            <person name="Huang Q."/>
            <person name="Liu G."/>
            <person name="Zhang P."/>
            <person name="Song W."/>
            <person name="An N."/>
            <person name="Chalopin D."/>
            <person name="Volff J.N."/>
            <person name="Hong Y."/>
            <person name="Li Q."/>
            <person name="Sha Z."/>
            <person name="Zhou H."/>
            <person name="Xie M."/>
            <person name="Yu Q."/>
            <person name="Liu Y."/>
            <person name="Xiang H."/>
            <person name="Wang N."/>
            <person name="Wu K."/>
            <person name="Yang C."/>
            <person name="Zhou Q."/>
            <person name="Liao X."/>
            <person name="Yang L."/>
            <person name="Hu Q."/>
            <person name="Zhang J."/>
            <person name="Meng L."/>
            <person name="Jin L."/>
            <person name="Tian Y."/>
            <person name="Lian J."/>
            <person name="Yang J."/>
            <person name="Miao G."/>
            <person name="Liu S."/>
            <person name="Liang Z."/>
            <person name="Yan F."/>
            <person name="Li Y."/>
            <person name="Sun B."/>
            <person name="Zhang H."/>
            <person name="Zhang J."/>
            <person name="Zhu Y."/>
            <person name="Du M."/>
            <person name="Zhao Y."/>
            <person name="Schartl M."/>
            <person name="Tang Q."/>
            <person name="Wang J."/>
        </authorList>
    </citation>
    <scope>NUCLEOTIDE SEQUENCE</scope>
</reference>
<keyword evidence="3" id="KW-1185">Reference proteome</keyword>
<proteinExistence type="predicted"/>
<evidence type="ECO:0000256" key="1">
    <source>
        <dbReference type="SAM" id="MobiDB-lite"/>
    </source>
</evidence>
<name>A0A3P8X100_CYNSE</name>
<dbReference type="InParanoid" id="A0A3P8X100"/>
<organism evidence="2 3">
    <name type="scientific">Cynoglossus semilaevis</name>
    <name type="common">Tongue sole</name>
    <dbReference type="NCBI Taxonomy" id="244447"/>
    <lineage>
        <taxon>Eukaryota</taxon>
        <taxon>Metazoa</taxon>
        <taxon>Chordata</taxon>
        <taxon>Craniata</taxon>
        <taxon>Vertebrata</taxon>
        <taxon>Euteleostomi</taxon>
        <taxon>Actinopterygii</taxon>
        <taxon>Neopterygii</taxon>
        <taxon>Teleostei</taxon>
        <taxon>Neoteleostei</taxon>
        <taxon>Acanthomorphata</taxon>
        <taxon>Carangaria</taxon>
        <taxon>Pleuronectiformes</taxon>
        <taxon>Pleuronectoidei</taxon>
        <taxon>Cynoglossidae</taxon>
        <taxon>Cynoglossinae</taxon>
        <taxon>Cynoglossus</taxon>
    </lineage>
</organism>